<keyword evidence="4" id="KW-1185">Reference proteome</keyword>
<dbReference type="AlphaFoldDB" id="A0A1R3HMN9"/>
<feature type="transmembrane region" description="Helical" evidence="2">
    <location>
        <begin position="69"/>
        <end position="87"/>
    </location>
</feature>
<evidence type="ECO:0000313" key="4">
    <source>
        <dbReference type="Proteomes" id="UP000187203"/>
    </source>
</evidence>
<evidence type="ECO:0000256" key="2">
    <source>
        <dbReference type="SAM" id="Phobius"/>
    </source>
</evidence>
<accession>A0A1R3HMN9</accession>
<feature type="region of interest" description="Disordered" evidence="1">
    <location>
        <begin position="1"/>
        <end position="29"/>
    </location>
</feature>
<sequence length="144" mass="15964">MNGNPVRQQPILQGRSGNTGQRGMGENVLEGNSVEITRKGILRRMGTNSHEKSLGGGGWRESGRWRWRMMWRVLTIPLFLMSLFLLFQTRAGLQTSLQRGNAKKAISSGPSRIKNNIATEESVESYDPDSPFVFGAGVSDGRKN</sequence>
<evidence type="ECO:0000256" key="1">
    <source>
        <dbReference type="SAM" id="MobiDB-lite"/>
    </source>
</evidence>
<dbReference type="Proteomes" id="UP000187203">
    <property type="component" value="Unassembled WGS sequence"/>
</dbReference>
<reference evidence="4" key="1">
    <citation type="submission" date="2013-09" db="EMBL/GenBank/DDBJ databases">
        <title>Corchorus olitorius genome sequencing.</title>
        <authorList>
            <person name="Alam M."/>
            <person name="Haque M.S."/>
            <person name="Islam M.S."/>
            <person name="Emdad E.M."/>
            <person name="Islam M.M."/>
            <person name="Ahmed B."/>
            <person name="Halim A."/>
            <person name="Hossen Q.M.M."/>
            <person name="Hossain M.Z."/>
            <person name="Ahmed R."/>
            <person name="Khan M.M."/>
            <person name="Islam R."/>
            <person name="Rashid M.M."/>
            <person name="Khan S.A."/>
            <person name="Rahman M.S."/>
            <person name="Alam M."/>
            <person name="Yahiya A.S."/>
            <person name="Khan M.S."/>
            <person name="Azam M.S."/>
            <person name="Haque T."/>
            <person name="Lashkar M.Z.H."/>
            <person name="Akhand A.I."/>
            <person name="Morshed G."/>
            <person name="Roy S."/>
            <person name="Uddin K.S."/>
            <person name="Rabeya T."/>
            <person name="Hossain A.S."/>
            <person name="Chowdhury A."/>
            <person name="Snigdha A.R."/>
            <person name="Mortoza M.S."/>
            <person name="Matin S.A."/>
            <person name="Hoque S.M.E."/>
            <person name="Islam M.K."/>
            <person name="Roy D.K."/>
            <person name="Haider R."/>
            <person name="Moosa M.M."/>
            <person name="Elias S.M."/>
            <person name="Hasan A.M."/>
            <person name="Jahan S."/>
            <person name="Shafiuddin M."/>
            <person name="Mahmood N."/>
            <person name="Shommy N.S."/>
        </authorList>
    </citation>
    <scope>NUCLEOTIDE SEQUENCE [LARGE SCALE GENOMIC DNA]</scope>
    <source>
        <strain evidence="4">cv. O-4</strain>
    </source>
</reference>
<feature type="compositionally biased region" description="Polar residues" evidence="1">
    <location>
        <begin position="1"/>
        <end position="21"/>
    </location>
</feature>
<name>A0A1R3HMN9_9ROSI</name>
<organism evidence="3 4">
    <name type="scientific">Corchorus olitorius</name>
    <dbReference type="NCBI Taxonomy" id="93759"/>
    <lineage>
        <taxon>Eukaryota</taxon>
        <taxon>Viridiplantae</taxon>
        <taxon>Streptophyta</taxon>
        <taxon>Embryophyta</taxon>
        <taxon>Tracheophyta</taxon>
        <taxon>Spermatophyta</taxon>
        <taxon>Magnoliopsida</taxon>
        <taxon>eudicotyledons</taxon>
        <taxon>Gunneridae</taxon>
        <taxon>Pentapetalae</taxon>
        <taxon>rosids</taxon>
        <taxon>malvids</taxon>
        <taxon>Malvales</taxon>
        <taxon>Malvaceae</taxon>
        <taxon>Grewioideae</taxon>
        <taxon>Apeibeae</taxon>
        <taxon>Corchorus</taxon>
    </lineage>
</organism>
<proteinExistence type="predicted"/>
<keyword evidence="2" id="KW-0812">Transmembrane</keyword>
<evidence type="ECO:0000313" key="3">
    <source>
        <dbReference type="EMBL" id="OMO71615.1"/>
    </source>
</evidence>
<comment type="caution">
    <text evidence="3">The sequence shown here is derived from an EMBL/GenBank/DDBJ whole genome shotgun (WGS) entry which is preliminary data.</text>
</comment>
<dbReference type="EMBL" id="AWUE01019759">
    <property type="protein sequence ID" value="OMO71615.1"/>
    <property type="molecule type" value="Genomic_DNA"/>
</dbReference>
<keyword evidence="2" id="KW-0472">Membrane</keyword>
<gene>
    <name evidence="3" type="ORF">COLO4_28152</name>
</gene>
<protein>
    <submittedName>
        <fullName evidence="3">Uncharacterized protein</fullName>
    </submittedName>
</protein>
<keyword evidence="2" id="KW-1133">Transmembrane helix</keyword>